<dbReference type="InterPro" id="IPR012341">
    <property type="entry name" value="6hp_glycosidase-like_sf"/>
</dbReference>
<dbReference type="GO" id="GO:0016020">
    <property type="term" value="C:membrane"/>
    <property type="evidence" value="ECO:0007669"/>
    <property type="project" value="InterPro"/>
</dbReference>
<evidence type="ECO:0000256" key="3">
    <source>
        <dbReference type="ARBA" id="ARBA00007658"/>
    </source>
</evidence>
<feature type="active site" description="Proton donor" evidence="6">
    <location>
        <position position="651"/>
    </location>
</feature>
<dbReference type="Proteomes" id="UP000799764">
    <property type="component" value="Unassembled WGS sequence"/>
</dbReference>
<name>A0A9P4UBL0_9PLEO</name>
<keyword evidence="12" id="KW-1185">Reference proteome</keyword>
<dbReference type="Gene3D" id="1.50.10.10">
    <property type="match status" value="3"/>
</dbReference>
<dbReference type="GO" id="GO:0036503">
    <property type="term" value="P:ERAD pathway"/>
    <property type="evidence" value="ECO:0007669"/>
    <property type="project" value="UniProtKB-ARBA"/>
</dbReference>
<evidence type="ECO:0000256" key="6">
    <source>
        <dbReference type="PIRSR" id="PIRSR601382-1"/>
    </source>
</evidence>
<feature type="binding site" evidence="7">
    <location>
        <position position="926"/>
    </location>
    <ligand>
        <name>Ca(2+)</name>
        <dbReference type="ChEBI" id="CHEBI:29108"/>
    </ligand>
</feature>
<protein>
    <recommendedName>
        <fullName evidence="9">alpha-1,2-Mannosidase</fullName>
        <ecNumber evidence="9">3.2.1.-</ecNumber>
    </recommendedName>
</protein>
<evidence type="ECO:0000256" key="5">
    <source>
        <dbReference type="ARBA" id="ARBA00023157"/>
    </source>
</evidence>
<evidence type="ECO:0000313" key="11">
    <source>
        <dbReference type="EMBL" id="KAF2444335.1"/>
    </source>
</evidence>
<feature type="active site" description="Proton donor" evidence="6">
    <location>
        <position position="259"/>
    </location>
</feature>
<dbReference type="InterPro" id="IPR001382">
    <property type="entry name" value="Glyco_hydro_47"/>
</dbReference>
<evidence type="ECO:0000256" key="9">
    <source>
        <dbReference type="RuleBase" id="RU361193"/>
    </source>
</evidence>
<dbReference type="GO" id="GO:0005975">
    <property type="term" value="P:carbohydrate metabolic process"/>
    <property type="evidence" value="ECO:0007669"/>
    <property type="project" value="InterPro"/>
</dbReference>
<feature type="active site" evidence="6">
    <location>
        <position position="531"/>
    </location>
</feature>
<keyword evidence="5 8" id="KW-1015">Disulfide bond</keyword>
<dbReference type="PANTHER" id="PTHR11742">
    <property type="entry name" value="MANNOSYL-OLIGOSACCHARIDE ALPHA-1,2-MANNOSIDASE-RELATED"/>
    <property type="match status" value="1"/>
</dbReference>
<evidence type="ECO:0000256" key="7">
    <source>
        <dbReference type="PIRSR" id="PIRSR601382-2"/>
    </source>
</evidence>
<feature type="region of interest" description="Disordered" evidence="10">
    <location>
        <begin position="755"/>
        <end position="784"/>
    </location>
</feature>
<dbReference type="InterPro" id="IPR036026">
    <property type="entry name" value="Seven-hairpin_glycosidases"/>
</dbReference>
<dbReference type="PRINTS" id="PR00747">
    <property type="entry name" value="GLYHDRLASE47"/>
</dbReference>
<sequence length="935" mass="104450">MFRFRRYRVFLAFAVFVVLALYKFGSSNSSWRDRATSFAQSHRENADPQVKWEPNPQVAKETKQFGVEVPAAKNPQVKETPPPIASVARPAKKTSTSEPGIKSIPVGVGVGVGHAALDDLQSSSLEAIHWIKSKEQYPVLTESLIALPTAKPKHIPKIQAEFKKETDAEKADREAKLGTIKDVFKRSWSGYKEFAWLHDEVLPVTGSKKDPFAGWGATLVDALDTLWIMGLKDEFEEAVKAVETIDFTTTSRFDIPLFETTIRYLGGFLAAYDMAGKKHEILLTKAKELAEILMAAFDTPNRMPQTYYYWQPDLSSNSHPASNRVVLAEIGSLAMEFTYLAQLTGEDRFYDAVARITDNLEGYQNHTRLPGMWPTYFDASGCLQYNYNTDVNKPLQKPITAKDPGWEEALKNGAYLKADPSKPLVMPAQDDSAATAGEELSPDGKKYIPLKKPPPLEIVPNGPNPTWKPPPEESFVWPGDAKVAPQKRQLAAAGFPSDPETTALKPTCDNPGFGPSSSGGREEYTLGGMSDSTYEYLPKQYLLLGGQVEKYRTMYEVSAGVMKKHLIFRPMLPNSDDVLFSGKRFISEAEPGEPATTELEPEYAHLTCFAGGMFGMSAKIFDRPKDLEIAAKLTKGCVWAYNMTATGIMPEAFEGVACESRKNCPWNQTLYYEILDPDHENRQTQYEEGMKNYEVRLKSASLWYDEAMQAYMESPTPTPMPISVKTGVALSAAEPTAAASSPLDKRQLTDLEYAASPAQNGGVDVDSEPADEEDSPTKVQPEVEDIEEPIPSKVMPTFPAIYSPSVPLSHEEFVKTRLLEERLPLGVTRIKAREYILRPEAIESVWYMYRITGDPYWRAAGWRMFEAIDKHTKTAHGNSAIDDVTKTSPNLNDSMESFWLAETLKYFYLLFSEPGVVSLDEWVFNTEAHPFRRPT</sequence>
<dbReference type="InterPro" id="IPR050749">
    <property type="entry name" value="Glycosyl_Hydrolase_47"/>
</dbReference>
<dbReference type="GO" id="GO:0005509">
    <property type="term" value="F:calcium ion binding"/>
    <property type="evidence" value="ECO:0007669"/>
    <property type="project" value="InterPro"/>
</dbReference>
<feature type="disulfide bond" evidence="8">
    <location>
        <begin position="608"/>
        <end position="637"/>
    </location>
</feature>
<feature type="region of interest" description="Disordered" evidence="10">
    <location>
        <begin position="419"/>
        <end position="456"/>
    </location>
</feature>
<dbReference type="EMBL" id="MU001501">
    <property type="protein sequence ID" value="KAF2444335.1"/>
    <property type="molecule type" value="Genomic_DNA"/>
</dbReference>
<comment type="cofactor">
    <cofactor evidence="1 7">
        <name>Ca(2+)</name>
        <dbReference type="ChEBI" id="CHEBI:29108"/>
    </cofactor>
</comment>
<dbReference type="SUPFAM" id="SSF48225">
    <property type="entry name" value="Seven-hairpin glycosidases"/>
    <property type="match status" value="1"/>
</dbReference>
<accession>A0A9P4UBL0</accession>
<keyword evidence="4 9" id="KW-0378">Hydrolase</keyword>
<comment type="caution">
    <text evidence="11">The sequence shown here is derived from an EMBL/GenBank/DDBJ whole genome shotgun (WGS) entry which is preliminary data.</text>
</comment>
<dbReference type="EC" id="3.2.1.-" evidence="9"/>
<evidence type="ECO:0000313" key="12">
    <source>
        <dbReference type="Proteomes" id="UP000799764"/>
    </source>
</evidence>
<gene>
    <name evidence="11" type="ORF">P171DRAFT_361238</name>
</gene>
<evidence type="ECO:0000256" key="8">
    <source>
        <dbReference type="PIRSR" id="PIRSR601382-3"/>
    </source>
</evidence>
<comment type="similarity">
    <text evidence="3 9">Belongs to the glycosyl hydrolase 47 family.</text>
</comment>
<dbReference type="AlphaFoldDB" id="A0A9P4UBL0"/>
<keyword evidence="9" id="KW-0326">Glycosidase</keyword>
<dbReference type="GO" id="GO:0004571">
    <property type="term" value="F:mannosyl-oligosaccharide 1,2-alpha-mannosidase activity"/>
    <property type="evidence" value="ECO:0007669"/>
    <property type="project" value="InterPro"/>
</dbReference>
<evidence type="ECO:0000256" key="1">
    <source>
        <dbReference type="ARBA" id="ARBA00001913"/>
    </source>
</evidence>
<dbReference type="PANTHER" id="PTHR11742:SF103">
    <property type="entry name" value="ENDOPLASMIC RETICULUM MANNOSIDASE MNL2-RELATED"/>
    <property type="match status" value="1"/>
</dbReference>
<evidence type="ECO:0000256" key="4">
    <source>
        <dbReference type="ARBA" id="ARBA00022801"/>
    </source>
</evidence>
<comment type="pathway">
    <text evidence="2">Protein modification; protein glycosylation.</text>
</comment>
<organism evidence="11 12">
    <name type="scientific">Karstenula rhodostoma CBS 690.94</name>
    <dbReference type="NCBI Taxonomy" id="1392251"/>
    <lineage>
        <taxon>Eukaryota</taxon>
        <taxon>Fungi</taxon>
        <taxon>Dikarya</taxon>
        <taxon>Ascomycota</taxon>
        <taxon>Pezizomycotina</taxon>
        <taxon>Dothideomycetes</taxon>
        <taxon>Pleosporomycetidae</taxon>
        <taxon>Pleosporales</taxon>
        <taxon>Massarineae</taxon>
        <taxon>Didymosphaeriaceae</taxon>
        <taxon>Karstenula</taxon>
    </lineage>
</organism>
<dbReference type="Pfam" id="PF01532">
    <property type="entry name" value="Glyco_hydro_47"/>
    <property type="match status" value="1"/>
</dbReference>
<evidence type="ECO:0000256" key="2">
    <source>
        <dbReference type="ARBA" id="ARBA00004922"/>
    </source>
</evidence>
<reference evidence="11" key="1">
    <citation type="journal article" date="2020" name="Stud. Mycol.">
        <title>101 Dothideomycetes genomes: a test case for predicting lifestyles and emergence of pathogens.</title>
        <authorList>
            <person name="Haridas S."/>
            <person name="Albert R."/>
            <person name="Binder M."/>
            <person name="Bloem J."/>
            <person name="Labutti K."/>
            <person name="Salamov A."/>
            <person name="Andreopoulos B."/>
            <person name="Baker S."/>
            <person name="Barry K."/>
            <person name="Bills G."/>
            <person name="Bluhm B."/>
            <person name="Cannon C."/>
            <person name="Castanera R."/>
            <person name="Culley D."/>
            <person name="Daum C."/>
            <person name="Ezra D."/>
            <person name="Gonzalez J."/>
            <person name="Henrissat B."/>
            <person name="Kuo A."/>
            <person name="Liang C."/>
            <person name="Lipzen A."/>
            <person name="Lutzoni F."/>
            <person name="Magnuson J."/>
            <person name="Mondo S."/>
            <person name="Nolan M."/>
            <person name="Ohm R."/>
            <person name="Pangilinan J."/>
            <person name="Park H.-J."/>
            <person name="Ramirez L."/>
            <person name="Alfaro M."/>
            <person name="Sun H."/>
            <person name="Tritt A."/>
            <person name="Yoshinaga Y."/>
            <person name="Zwiers L.-H."/>
            <person name="Turgeon B."/>
            <person name="Goodwin S."/>
            <person name="Spatafora J."/>
            <person name="Crous P."/>
            <person name="Grigoriev I."/>
        </authorList>
    </citation>
    <scope>NUCLEOTIDE SEQUENCE</scope>
    <source>
        <strain evidence="11">CBS 690.94</strain>
    </source>
</reference>
<proteinExistence type="inferred from homology"/>
<feature type="compositionally biased region" description="Acidic residues" evidence="10">
    <location>
        <begin position="765"/>
        <end position="774"/>
    </location>
</feature>
<keyword evidence="7" id="KW-0106">Calcium</keyword>
<feature type="region of interest" description="Disordered" evidence="10">
    <location>
        <begin position="494"/>
        <end position="523"/>
    </location>
</feature>
<feature type="region of interest" description="Disordered" evidence="10">
    <location>
        <begin position="74"/>
        <end position="100"/>
    </location>
</feature>
<dbReference type="OrthoDB" id="8118055at2759"/>
<keyword evidence="7" id="KW-0479">Metal-binding</keyword>
<feature type="active site" evidence="6">
    <location>
        <position position="840"/>
    </location>
</feature>
<evidence type="ECO:0000256" key="10">
    <source>
        <dbReference type="SAM" id="MobiDB-lite"/>
    </source>
</evidence>
<dbReference type="GO" id="GO:0005783">
    <property type="term" value="C:endoplasmic reticulum"/>
    <property type="evidence" value="ECO:0007669"/>
    <property type="project" value="TreeGrafter"/>
</dbReference>